<keyword evidence="2" id="KW-1185">Reference proteome</keyword>
<dbReference type="RefSeq" id="WP_275683785.1">
    <property type="nucleotide sequence ID" value="NZ_JAJLJH010000005.1"/>
</dbReference>
<accession>A0A9X1YK15</accession>
<proteinExistence type="predicted"/>
<reference evidence="1" key="1">
    <citation type="submission" date="2021-11" db="EMBL/GenBank/DDBJ databases">
        <title>BS-T2-15 a new species belonging to the Comamonadaceae family isolated from the soil of a French oak forest.</title>
        <authorList>
            <person name="Mieszkin S."/>
            <person name="Alain K."/>
        </authorList>
    </citation>
    <scope>NUCLEOTIDE SEQUENCE</scope>
    <source>
        <strain evidence="1">BS-T2-15</strain>
    </source>
</reference>
<dbReference type="AlphaFoldDB" id="A0A9X1YK15"/>
<dbReference type="InterPro" id="IPR014991">
    <property type="entry name" value="DUF1840"/>
</dbReference>
<name>A0A9X1YK15_9BURK</name>
<protein>
    <submittedName>
        <fullName evidence="1">DUF1840 domain-containing protein</fullName>
    </submittedName>
</protein>
<gene>
    <name evidence="1" type="ORF">LPC04_18765</name>
</gene>
<evidence type="ECO:0000313" key="2">
    <source>
        <dbReference type="Proteomes" id="UP001139353"/>
    </source>
</evidence>
<dbReference type="Pfam" id="PF08895">
    <property type="entry name" value="DUF1840"/>
    <property type="match status" value="1"/>
</dbReference>
<comment type="caution">
    <text evidence="1">The sequence shown here is derived from an EMBL/GenBank/DDBJ whole genome shotgun (WGS) entry which is preliminary data.</text>
</comment>
<sequence length="100" mass="10649">MIYKFKSKATGDLIMTQPVGERVLSLIGKPATPQGIIDVDQLAAAMSALEAAVAAESPAPAGSDDTAPKGDRVSLRQRVWPMVEMMKRALAEKQPITWGA</sequence>
<evidence type="ECO:0000313" key="1">
    <source>
        <dbReference type="EMBL" id="MCK9687749.1"/>
    </source>
</evidence>
<organism evidence="1 2">
    <name type="scientific">Scleromatobacter humisilvae</name>
    <dbReference type="NCBI Taxonomy" id="2897159"/>
    <lineage>
        <taxon>Bacteria</taxon>
        <taxon>Pseudomonadati</taxon>
        <taxon>Pseudomonadota</taxon>
        <taxon>Betaproteobacteria</taxon>
        <taxon>Burkholderiales</taxon>
        <taxon>Sphaerotilaceae</taxon>
        <taxon>Scleromatobacter</taxon>
    </lineage>
</organism>
<dbReference type="EMBL" id="JAJLJH010000005">
    <property type="protein sequence ID" value="MCK9687749.1"/>
    <property type="molecule type" value="Genomic_DNA"/>
</dbReference>
<dbReference type="Proteomes" id="UP001139353">
    <property type="component" value="Unassembled WGS sequence"/>
</dbReference>